<feature type="region of interest" description="Disordered" evidence="1">
    <location>
        <begin position="242"/>
        <end position="263"/>
    </location>
</feature>
<reference evidence="2" key="1">
    <citation type="submission" date="2020-11" db="EMBL/GenBank/DDBJ databases">
        <authorList>
            <consortium name="DOE Joint Genome Institute"/>
            <person name="Ahrendt S."/>
            <person name="Riley R."/>
            <person name="Andreopoulos W."/>
            <person name="Labutti K."/>
            <person name="Pangilinan J."/>
            <person name="Ruiz-Duenas F.J."/>
            <person name="Barrasa J.M."/>
            <person name="Sanchez-Garcia M."/>
            <person name="Camarero S."/>
            <person name="Miyauchi S."/>
            <person name="Serrano A."/>
            <person name="Linde D."/>
            <person name="Babiker R."/>
            <person name="Drula E."/>
            <person name="Ayuso-Fernandez I."/>
            <person name="Pacheco R."/>
            <person name="Padilla G."/>
            <person name="Ferreira P."/>
            <person name="Barriuso J."/>
            <person name="Kellner H."/>
            <person name="Castanera R."/>
            <person name="Alfaro M."/>
            <person name="Ramirez L."/>
            <person name="Pisabarro A.G."/>
            <person name="Kuo A."/>
            <person name="Tritt A."/>
            <person name="Lipzen A."/>
            <person name="He G."/>
            <person name="Yan M."/>
            <person name="Ng V."/>
            <person name="Cullen D."/>
            <person name="Martin F."/>
            <person name="Rosso M.-N."/>
            <person name="Henrissat B."/>
            <person name="Hibbett D."/>
            <person name="Martinez A.T."/>
            <person name="Grigoriev I.V."/>
        </authorList>
    </citation>
    <scope>NUCLEOTIDE SEQUENCE</scope>
    <source>
        <strain evidence="2">ATCC 90797</strain>
    </source>
</reference>
<evidence type="ECO:0000256" key="1">
    <source>
        <dbReference type="SAM" id="MobiDB-lite"/>
    </source>
</evidence>
<dbReference type="EMBL" id="MU154552">
    <property type="protein sequence ID" value="KAF9496438.1"/>
    <property type="molecule type" value="Genomic_DNA"/>
</dbReference>
<protein>
    <submittedName>
        <fullName evidence="2">Uncharacterized protein</fullName>
    </submittedName>
</protein>
<proteinExistence type="predicted"/>
<organism evidence="2 3">
    <name type="scientific">Pleurotus eryngii</name>
    <name type="common">Boletus of the steppes</name>
    <dbReference type="NCBI Taxonomy" id="5323"/>
    <lineage>
        <taxon>Eukaryota</taxon>
        <taxon>Fungi</taxon>
        <taxon>Dikarya</taxon>
        <taxon>Basidiomycota</taxon>
        <taxon>Agaricomycotina</taxon>
        <taxon>Agaricomycetes</taxon>
        <taxon>Agaricomycetidae</taxon>
        <taxon>Agaricales</taxon>
        <taxon>Pleurotineae</taxon>
        <taxon>Pleurotaceae</taxon>
        <taxon>Pleurotus</taxon>
    </lineage>
</organism>
<dbReference type="AlphaFoldDB" id="A0A9P6A0H4"/>
<keyword evidence="3" id="KW-1185">Reference proteome</keyword>
<dbReference type="Proteomes" id="UP000807025">
    <property type="component" value="Unassembled WGS sequence"/>
</dbReference>
<evidence type="ECO:0000313" key="3">
    <source>
        <dbReference type="Proteomes" id="UP000807025"/>
    </source>
</evidence>
<sequence>MDENNTPYSLLFGDPTPLDNINFLDLFNGTPDEYNIFMNCLLEDPNVNRTNDFDIGAPDSPRHGPAHSMNIDEPESVRCQAPLCIVDEGAVKMAEGDGNAVAVTMAIVSNSDQGSTEWRMDLARRTPLLDWTPSAITTSEATLENIASEEGQHSTSSTVVSNISVPPFDNINTLLSGSSESAMPAETQDCSLCSQHLYSNAGYHLRTHQHGKACHKGRNKENIGPPATTLELSSFARTQSLPNLMSSNDDQPEMKENPGWFAGNAMDSLPLDGDFAEQVIWNLSMPRNARPQGCAGVKLEWTPGPIFDTFPWQLMRDQKDALGFHITHIKGTGDDAALWLKSSTCLEKANLDGSCCNNCSVIPDSKVLRNASARARDAAPAHTNYEYLNHQQMHDKLTNKGVEKQSALKEILHLASRLSTAHGRLDDHKWMVEGLANSDVK</sequence>
<dbReference type="OrthoDB" id="3063338at2759"/>
<comment type="caution">
    <text evidence="2">The sequence shown here is derived from an EMBL/GenBank/DDBJ whole genome shotgun (WGS) entry which is preliminary data.</text>
</comment>
<gene>
    <name evidence="2" type="ORF">BDN71DRAFT_1505745</name>
</gene>
<accession>A0A9P6A0H4</accession>
<name>A0A9P6A0H4_PLEER</name>
<evidence type="ECO:0000313" key="2">
    <source>
        <dbReference type="EMBL" id="KAF9496438.1"/>
    </source>
</evidence>